<dbReference type="PROSITE" id="PS50103">
    <property type="entry name" value="ZF_C3H1"/>
    <property type="match status" value="1"/>
</dbReference>
<feature type="domain" description="C3H1-type" evidence="2">
    <location>
        <begin position="77"/>
        <end position="102"/>
    </location>
</feature>
<dbReference type="EMBL" id="CAJNDS010002338">
    <property type="protein sequence ID" value="CAE7439601.1"/>
    <property type="molecule type" value="Genomic_DNA"/>
</dbReference>
<dbReference type="GO" id="GO:0008270">
    <property type="term" value="F:zinc ion binding"/>
    <property type="evidence" value="ECO:0007669"/>
    <property type="project" value="UniProtKB-KW"/>
</dbReference>
<sequence length="222" mass="24450">MAVMLEELRRVPQEPAYVVTGLTGLELWGSSQDSMPWKIDLSMTSTRAASEVSSDVSAETAVPTEGSHGHPELCHRPCLYFARGNCQSGYECRYCHLSHEERPIVLDKSQREAARLLSKAQMLSLLVPHLSRVAEEKGLTDKVTEILLFASQQLIDAGSPEPATAKLERKLRKALRKMSFSGLLGLLRQTLSEGEAACLSKAVEVARVALTGTPSQKRSFWL</sequence>
<keyword evidence="1" id="KW-0479">Metal-binding</keyword>
<keyword evidence="4" id="KW-1185">Reference proteome</keyword>
<dbReference type="Proteomes" id="UP000604046">
    <property type="component" value="Unassembled WGS sequence"/>
</dbReference>
<protein>
    <submittedName>
        <fullName evidence="3">Nipblb protein</fullName>
    </submittedName>
</protein>
<proteinExistence type="predicted"/>
<gene>
    <name evidence="3" type="primary">nipblb</name>
    <name evidence="3" type="ORF">SNAT2548_LOCUS23886</name>
</gene>
<feature type="zinc finger region" description="C3H1-type" evidence="1">
    <location>
        <begin position="77"/>
        <end position="102"/>
    </location>
</feature>
<reference evidence="3" key="1">
    <citation type="submission" date="2021-02" db="EMBL/GenBank/DDBJ databases">
        <authorList>
            <person name="Dougan E. K."/>
            <person name="Rhodes N."/>
            <person name="Thang M."/>
            <person name="Chan C."/>
        </authorList>
    </citation>
    <scope>NUCLEOTIDE SEQUENCE</scope>
</reference>
<dbReference type="InterPro" id="IPR000571">
    <property type="entry name" value="Znf_CCCH"/>
</dbReference>
<keyword evidence="1" id="KW-0862">Zinc</keyword>
<keyword evidence="1" id="KW-0863">Zinc-finger</keyword>
<evidence type="ECO:0000259" key="2">
    <source>
        <dbReference type="PROSITE" id="PS50103"/>
    </source>
</evidence>
<dbReference type="AlphaFoldDB" id="A0A812RHB3"/>
<evidence type="ECO:0000313" key="4">
    <source>
        <dbReference type="Proteomes" id="UP000604046"/>
    </source>
</evidence>
<organism evidence="3 4">
    <name type="scientific">Symbiodinium natans</name>
    <dbReference type="NCBI Taxonomy" id="878477"/>
    <lineage>
        <taxon>Eukaryota</taxon>
        <taxon>Sar</taxon>
        <taxon>Alveolata</taxon>
        <taxon>Dinophyceae</taxon>
        <taxon>Suessiales</taxon>
        <taxon>Symbiodiniaceae</taxon>
        <taxon>Symbiodinium</taxon>
    </lineage>
</organism>
<evidence type="ECO:0000313" key="3">
    <source>
        <dbReference type="EMBL" id="CAE7439601.1"/>
    </source>
</evidence>
<dbReference type="OrthoDB" id="434435at2759"/>
<evidence type="ECO:0000256" key="1">
    <source>
        <dbReference type="PROSITE-ProRule" id="PRU00723"/>
    </source>
</evidence>
<name>A0A812RHB3_9DINO</name>
<accession>A0A812RHB3</accession>
<comment type="caution">
    <text evidence="3">The sequence shown here is derived from an EMBL/GenBank/DDBJ whole genome shotgun (WGS) entry which is preliminary data.</text>
</comment>